<accession>A0ABY1Q4R7</accession>
<sequence length="297" mass="32388">MKDHHWRRQLESYDFHCTIDPRHADMDAERHINNVAVQALHAEALMRFQTQARDGWDPDGALLHPLQSEVHFLKVTHYPEPVRCGVRLLSAGKQGYRLASAVFQGGACTSIQETLSLPWQHAEPAPPDALASGLAPLVNAAGEPAPEPLPADDGQPYPYRYRSTFRFGDLDADRCLSALAVARFVEQGRVHLLHQAVASSGIDMQAAGLGLLVAKITIRFLARREAGGDGWLRARLLKLGNASMLLRIVLSDQHGDLAYADNVMLFADRATTRPVTVPAAVRAWLAAAPPADGHGGQ</sequence>
<evidence type="ECO:0000313" key="3">
    <source>
        <dbReference type="EMBL" id="SMP55425.1"/>
    </source>
</evidence>
<dbReference type="SUPFAM" id="SSF54637">
    <property type="entry name" value="Thioesterase/thiol ester dehydrase-isomerase"/>
    <property type="match status" value="2"/>
</dbReference>
<keyword evidence="4" id="KW-1185">Reference proteome</keyword>
<dbReference type="InterPro" id="IPR050563">
    <property type="entry name" value="4-hydroxybenzoyl-CoA_TE"/>
</dbReference>
<evidence type="ECO:0000256" key="1">
    <source>
        <dbReference type="ARBA" id="ARBA00005953"/>
    </source>
</evidence>
<organism evidence="3 4">
    <name type="scientific">Noviherbaspirillum suwonense</name>
    <dbReference type="NCBI Taxonomy" id="1224511"/>
    <lineage>
        <taxon>Bacteria</taxon>
        <taxon>Pseudomonadati</taxon>
        <taxon>Pseudomonadota</taxon>
        <taxon>Betaproteobacteria</taxon>
        <taxon>Burkholderiales</taxon>
        <taxon>Oxalobacteraceae</taxon>
        <taxon>Noviherbaspirillum</taxon>
    </lineage>
</organism>
<evidence type="ECO:0000313" key="4">
    <source>
        <dbReference type="Proteomes" id="UP001158049"/>
    </source>
</evidence>
<evidence type="ECO:0000256" key="2">
    <source>
        <dbReference type="ARBA" id="ARBA00022801"/>
    </source>
</evidence>
<proteinExistence type="inferred from homology"/>
<dbReference type="Gene3D" id="3.10.129.10">
    <property type="entry name" value="Hotdog Thioesterase"/>
    <property type="match status" value="2"/>
</dbReference>
<gene>
    <name evidence="3" type="ORF">SAMN06295970_104171</name>
</gene>
<name>A0ABY1Q4R7_9BURK</name>
<reference evidence="3 4" key="1">
    <citation type="submission" date="2017-05" db="EMBL/GenBank/DDBJ databases">
        <authorList>
            <person name="Varghese N."/>
            <person name="Submissions S."/>
        </authorList>
    </citation>
    <scope>NUCLEOTIDE SEQUENCE [LARGE SCALE GENOMIC DNA]</scope>
    <source>
        <strain evidence="3 4">DSM 26001</strain>
    </source>
</reference>
<dbReference type="PANTHER" id="PTHR31793:SF27">
    <property type="entry name" value="NOVEL THIOESTERASE SUPERFAMILY DOMAIN AND SAPOSIN A-TYPE DOMAIN CONTAINING PROTEIN (0610012H03RIK)"/>
    <property type="match status" value="1"/>
</dbReference>
<comment type="similarity">
    <text evidence="1">Belongs to the 4-hydroxybenzoyl-CoA thioesterase family.</text>
</comment>
<dbReference type="Pfam" id="PF13279">
    <property type="entry name" value="4HBT_2"/>
    <property type="match status" value="1"/>
</dbReference>
<dbReference type="PANTHER" id="PTHR31793">
    <property type="entry name" value="4-HYDROXYBENZOYL-COA THIOESTERASE FAMILY MEMBER"/>
    <property type="match status" value="1"/>
</dbReference>
<dbReference type="Proteomes" id="UP001158049">
    <property type="component" value="Unassembled WGS sequence"/>
</dbReference>
<dbReference type="InterPro" id="IPR029069">
    <property type="entry name" value="HotDog_dom_sf"/>
</dbReference>
<comment type="caution">
    <text evidence="3">The sequence shown here is derived from an EMBL/GenBank/DDBJ whole genome shotgun (WGS) entry which is preliminary data.</text>
</comment>
<dbReference type="EMBL" id="FXUL01000004">
    <property type="protein sequence ID" value="SMP55425.1"/>
    <property type="molecule type" value="Genomic_DNA"/>
</dbReference>
<dbReference type="RefSeq" id="WP_283441737.1">
    <property type="nucleotide sequence ID" value="NZ_FXUL01000004.1"/>
</dbReference>
<keyword evidence="2" id="KW-0378">Hydrolase</keyword>
<protein>
    <submittedName>
        <fullName evidence="3">Acyl-CoA thioesterase FadM</fullName>
    </submittedName>
</protein>